<feature type="domain" description="SH3b" evidence="9">
    <location>
        <begin position="29"/>
        <end position="94"/>
    </location>
</feature>
<keyword evidence="11" id="KW-1185">Reference proteome</keyword>
<dbReference type="Gene3D" id="2.30.30.40">
    <property type="entry name" value="SH3 Domains"/>
    <property type="match status" value="1"/>
</dbReference>
<accession>A0ABQ6HCD2</accession>
<feature type="signal peptide" evidence="8">
    <location>
        <begin position="1"/>
        <end position="20"/>
    </location>
</feature>
<keyword evidence="6" id="KW-0175">Coiled coil</keyword>
<dbReference type="NCBIfam" id="TIGR04211">
    <property type="entry name" value="SH3_and_anchor"/>
    <property type="match status" value="1"/>
</dbReference>
<name>A0ABQ6HCD2_9GAMM</name>
<evidence type="ECO:0000313" key="11">
    <source>
        <dbReference type="Proteomes" id="UP001157134"/>
    </source>
</evidence>
<sequence length="199" mass="22191">MKAVTYFAIALTLFSSLTFAQESANESEPEKAFISDELFIYMLAGAGTNYRILGSINAGDEISLTGEEANGYTQIIDSKQRAGWIESKFVSENPSLRTVIAQLNSELASYNETEQRLNQDINSQQTTISDLEQQNKSLQGELKSLTTQFDELKLQVDNQDLELKKQYFFYGAMVLGIGLLLGIILPHLTAKKRKTSSWG</sequence>
<evidence type="ECO:0000256" key="5">
    <source>
        <dbReference type="ARBA" id="ARBA00023136"/>
    </source>
</evidence>
<dbReference type="EMBL" id="BSSV01000001">
    <property type="protein sequence ID" value="GLX84422.1"/>
    <property type="molecule type" value="Genomic_DNA"/>
</dbReference>
<dbReference type="InterPro" id="IPR016476">
    <property type="entry name" value="SH3_dom_pro"/>
</dbReference>
<feature type="transmembrane region" description="Helical" evidence="7">
    <location>
        <begin position="167"/>
        <end position="188"/>
    </location>
</feature>
<dbReference type="PIRSF" id="PIRSF006158">
    <property type="entry name" value="UCP006158_SH3"/>
    <property type="match status" value="1"/>
</dbReference>
<evidence type="ECO:0000313" key="10">
    <source>
        <dbReference type="EMBL" id="GLX84422.1"/>
    </source>
</evidence>
<evidence type="ECO:0000259" key="9">
    <source>
        <dbReference type="PROSITE" id="PS51781"/>
    </source>
</evidence>
<dbReference type="PROSITE" id="PS51781">
    <property type="entry name" value="SH3B"/>
    <property type="match status" value="1"/>
</dbReference>
<keyword evidence="4 7" id="KW-1133">Transmembrane helix</keyword>
<proteinExistence type="predicted"/>
<evidence type="ECO:0000256" key="2">
    <source>
        <dbReference type="ARBA" id="ARBA00022692"/>
    </source>
</evidence>
<keyword evidence="2 7" id="KW-0812">Transmembrane</keyword>
<gene>
    <name evidence="10" type="primary">htrG</name>
    <name evidence="10" type="ORF">tloyanaT_06740</name>
</gene>
<dbReference type="Gene3D" id="1.10.287.1490">
    <property type="match status" value="1"/>
</dbReference>
<comment type="subcellular location">
    <subcellularLocation>
        <location evidence="1">Membrane</location>
        <topology evidence="1">Single-pass membrane protein</topology>
    </subcellularLocation>
</comment>
<comment type="caution">
    <text evidence="10">The sequence shown here is derived from an EMBL/GenBank/DDBJ whole genome shotgun (WGS) entry which is preliminary data.</text>
</comment>
<dbReference type="SMART" id="SM00287">
    <property type="entry name" value="SH3b"/>
    <property type="match status" value="1"/>
</dbReference>
<evidence type="ECO:0000256" key="8">
    <source>
        <dbReference type="SAM" id="SignalP"/>
    </source>
</evidence>
<protein>
    <submittedName>
        <fullName evidence="10">Signal transduction protein</fullName>
    </submittedName>
</protein>
<evidence type="ECO:0000256" key="7">
    <source>
        <dbReference type="SAM" id="Phobius"/>
    </source>
</evidence>
<evidence type="ECO:0000256" key="6">
    <source>
        <dbReference type="SAM" id="Coils"/>
    </source>
</evidence>
<evidence type="ECO:0000256" key="3">
    <source>
        <dbReference type="ARBA" id="ARBA00022729"/>
    </source>
</evidence>
<evidence type="ECO:0000256" key="1">
    <source>
        <dbReference type="ARBA" id="ARBA00004167"/>
    </source>
</evidence>
<dbReference type="InterPro" id="IPR003646">
    <property type="entry name" value="SH3-like_bac-type"/>
</dbReference>
<keyword evidence="3 8" id="KW-0732">Signal</keyword>
<evidence type="ECO:0000256" key="4">
    <source>
        <dbReference type="ARBA" id="ARBA00022989"/>
    </source>
</evidence>
<dbReference type="Proteomes" id="UP001157134">
    <property type="component" value="Unassembled WGS sequence"/>
</dbReference>
<keyword evidence="5 7" id="KW-0472">Membrane</keyword>
<reference evidence="10 11" key="1">
    <citation type="submission" date="2023-03" db="EMBL/GenBank/DDBJ databases">
        <title>Thalassotalea loyana LMG 22536T draft genome sequence.</title>
        <authorList>
            <person name="Sawabe T."/>
        </authorList>
    </citation>
    <scope>NUCLEOTIDE SEQUENCE [LARGE SCALE GENOMIC DNA]</scope>
    <source>
        <strain evidence="10 11">LMG 22536</strain>
    </source>
</reference>
<feature type="coiled-coil region" evidence="6">
    <location>
        <begin position="100"/>
        <end position="162"/>
    </location>
</feature>
<feature type="chain" id="PRO_5046929395" evidence="8">
    <location>
        <begin position="21"/>
        <end position="199"/>
    </location>
</feature>
<dbReference type="RefSeq" id="WP_284296001.1">
    <property type="nucleotide sequence ID" value="NZ_BSSV01000001.1"/>
</dbReference>
<organism evidence="10 11">
    <name type="scientific">Thalassotalea loyana</name>
    <dbReference type="NCBI Taxonomy" id="280483"/>
    <lineage>
        <taxon>Bacteria</taxon>
        <taxon>Pseudomonadati</taxon>
        <taxon>Pseudomonadota</taxon>
        <taxon>Gammaproteobacteria</taxon>
        <taxon>Alteromonadales</taxon>
        <taxon>Colwelliaceae</taxon>
        <taxon>Thalassotalea</taxon>
    </lineage>
</organism>
<dbReference type="Pfam" id="PF08239">
    <property type="entry name" value="SH3_3"/>
    <property type="match status" value="1"/>
</dbReference>